<evidence type="ECO:0000256" key="3">
    <source>
        <dbReference type="ARBA" id="ARBA00023002"/>
    </source>
</evidence>
<evidence type="ECO:0000259" key="8">
    <source>
        <dbReference type="PROSITE" id="PS51296"/>
    </source>
</evidence>
<dbReference type="PROSITE" id="PS51296">
    <property type="entry name" value="RIESKE"/>
    <property type="match status" value="1"/>
</dbReference>
<dbReference type="AlphaFoldDB" id="D8LI27"/>
<dbReference type="GO" id="GO:0008942">
    <property type="term" value="F:nitrite reductase [NAD(P)H] activity"/>
    <property type="evidence" value="ECO:0007669"/>
    <property type="project" value="InterPro"/>
</dbReference>
<dbReference type="InParanoid" id="D8LI27"/>
<protein>
    <recommendedName>
        <fullName evidence="8">Rieske domain-containing protein</fullName>
    </recommendedName>
</protein>
<dbReference type="InterPro" id="IPR036922">
    <property type="entry name" value="Rieske_2Fe-2S_sf"/>
</dbReference>
<gene>
    <name evidence="9" type="ORF">Esi_0201_0029</name>
</gene>
<dbReference type="SUPFAM" id="SSF50022">
    <property type="entry name" value="ISP domain"/>
    <property type="match status" value="1"/>
</dbReference>
<accession>D8LI27</accession>
<keyword evidence="1" id="KW-0001">2Fe-2S</keyword>
<feature type="chain" id="PRO_5003117225" description="Rieske domain-containing protein" evidence="7">
    <location>
        <begin position="22"/>
        <end position="194"/>
    </location>
</feature>
<evidence type="ECO:0000256" key="5">
    <source>
        <dbReference type="ARBA" id="ARBA00023014"/>
    </source>
</evidence>
<evidence type="ECO:0000256" key="1">
    <source>
        <dbReference type="ARBA" id="ARBA00022714"/>
    </source>
</evidence>
<evidence type="ECO:0000256" key="2">
    <source>
        <dbReference type="ARBA" id="ARBA00022723"/>
    </source>
</evidence>
<sequence>MMLSSLLSCGVSVSLLAACNGFVTTAGVLPTRTRAQASQGLSMAASGEQWVPILPIDEAPTPGTAKSVYVADLDLCVAADERGLLYVLGNKCPPANQPLSFSLVSNNIIKDPVLGTKIDIETGDVIEWCPNLLGKLLSPILGAQPENAGVQTFVVRQKGGNLEAKVNVNAKAEFEKSYWTGILDAQGKADGGYY</sequence>
<dbReference type="EMBL" id="FN648378">
    <property type="protein sequence ID" value="CBN79363.1"/>
    <property type="molecule type" value="Genomic_DNA"/>
</dbReference>
<dbReference type="eggNOG" id="ENOG502S634">
    <property type="taxonomic scope" value="Eukaryota"/>
</dbReference>
<keyword evidence="2" id="KW-0479">Metal-binding</keyword>
<feature type="signal peptide" evidence="7">
    <location>
        <begin position="1"/>
        <end position="21"/>
    </location>
</feature>
<dbReference type="Gene3D" id="2.102.10.10">
    <property type="entry name" value="Rieske [2Fe-2S] iron-sulphur domain"/>
    <property type="match status" value="1"/>
</dbReference>
<keyword evidence="10" id="KW-1185">Reference proteome</keyword>
<keyword evidence="6" id="KW-0534">Nitrate assimilation</keyword>
<evidence type="ECO:0000313" key="10">
    <source>
        <dbReference type="Proteomes" id="UP000002630"/>
    </source>
</evidence>
<proteinExistence type="predicted"/>
<feature type="domain" description="Rieske" evidence="8">
    <location>
        <begin position="50"/>
        <end position="164"/>
    </location>
</feature>
<dbReference type="Pfam" id="PF13806">
    <property type="entry name" value="Rieske_2"/>
    <property type="match status" value="1"/>
</dbReference>
<evidence type="ECO:0000256" key="6">
    <source>
        <dbReference type="ARBA" id="ARBA00023063"/>
    </source>
</evidence>
<keyword evidence="7" id="KW-0732">Signal</keyword>
<dbReference type="OMA" id="KCPPANQ"/>
<dbReference type="EMBL" id="FN649753">
    <property type="protein sequence ID" value="CBN79363.1"/>
    <property type="molecule type" value="Genomic_DNA"/>
</dbReference>
<reference evidence="9 10" key="1">
    <citation type="journal article" date="2010" name="Nature">
        <title>The Ectocarpus genome and the independent evolution of multicellularity in brown algae.</title>
        <authorList>
            <person name="Cock J.M."/>
            <person name="Sterck L."/>
            <person name="Rouze P."/>
            <person name="Scornet D."/>
            <person name="Allen A.E."/>
            <person name="Amoutzias G."/>
            <person name="Anthouard V."/>
            <person name="Artiguenave F."/>
            <person name="Aury J.M."/>
            <person name="Badger J.H."/>
            <person name="Beszteri B."/>
            <person name="Billiau K."/>
            <person name="Bonnet E."/>
            <person name="Bothwell J.H."/>
            <person name="Bowler C."/>
            <person name="Boyen C."/>
            <person name="Brownlee C."/>
            <person name="Carrano C.J."/>
            <person name="Charrier B."/>
            <person name="Cho G.Y."/>
            <person name="Coelho S.M."/>
            <person name="Collen J."/>
            <person name="Corre E."/>
            <person name="Da Silva C."/>
            <person name="Delage L."/>
            <person name="Delaroque N."/>
            <person name="Dittami S.M."/>
            <person name="Doulbeau S."/>
            <person name="Elias M."/>
            <person name="Farnham G."/>
            <person name="Gachon C.M."/>
            <person name="Gschloessl B."/>
            <person name="Heesch S."/>
            <person name="Jabbari K."/>
            <person name="Jubin C."/>
            <person name="Kawai H."/>
            <person name="Kimura K."/>
            <person name="Kloareg B."/>
            <person name="Kupper F.C."/>
            <person name="Lang D."/>
            <person name="Le Bail A."/>
            <person name="Leblanc C."/>
            <person name="Lerouge P."/>
            <person name="Lohr M."/>
            <person name="Lopez P.J."/>
            <person name="Martens C."/>
            <person name="Maumus F."/>
            <person name="Michel G."/>
            <person name="Miranda-Saavedra D."/>
            <person name="Morales J."/>
            <person name="Moreau H."/>
            <person name="Motomura T."/>
            <person name="Nagasato C."/>
            <person name="Napoli C.A."/>
            <person name="Nelson D.R."/>
            <person name="Nyvall-Collen P."/>
            <person name="Peters A.F."/>
            <person name="Pommier C."/>
            <person name="Potin P."/>
            <person name="Poulain J."/>
            <person name="Quesneville H."/>
            <person name="Read B."/>
            <person name="Rensing S.A."/>
            <person name="Ritter A."/>
            <person name="Rousvoal S."/>
            <person name="Samanta M."/>
            <person name="Samson G."/>
            <person name="Schroeder D.C."/>
            <person name="Segurens B."/>
            <person name="Strittmatter M."/>
            <person name="Tonon T."/>
            <person name="Tregear J.W."/>
            <person name="Valentin K."/>
            <person name="von Dassow P."/>
            <person name="Yamagishi T."/>
            <person name="Van de Peer Y."/>
            <person name="Wincker P."/>
        </authorList>
    </citation>
    <scope>NUCLEOTIDE SEQUENCE [LARGE SCALE GENOMIC DNA]</scope>
    <source>
        <strain evidence="10">Ec32 / CCAP1310/4</strain>
    </source>
</reference>
<keyword evidence="5" id="KW-0411">Iron-sulfur</keyword>
<dbReference type="GO" id="GO:0042128">
    <property type="term" value="P:nitrate assimilation"/>
    <property type="evidence" value="ECO:0007669"/>
    <property type="project" value="UniProtKB-KW"/>
</dbReference>
<name>D8LI27_ECTSI</name>
<evidence type="ECO:0000256" key="4">
    <source>
        <dbReference type="ARBA" id="ARBA00023004"/>
    </source>
</evidence>
<keyword evidence="4" id="KW-0408">Iron</keyword>
<organism evidence="9 10">
    <name type="scientific">Ectocarpus siliculosus</name>
    <name type="common">Brown alga</name>
    <name type="synonym">Conferva siliculosa</name>
    <dbReference type="NCBI Taxonomy" id="2880"/>
    <lineage>
        <taxon>Eukaryota</taxon>
        <taxon>Sar</taxon>
        <taxon>Stramenopiles</taxon>
        <taxon>Ochrophyta</taxon>
        <taxon>PX clade</taxon>
        <taxon>Phaeophyceae</taxon>
        <taxon>Ectocarpales</taxon>
        <taxon>Ectocarpaceae</taxon>
        <taxon>Ectocarpus</taxon>
    </lineage>
</organism>
<dbReference type="InterPro" id="IPR017941">
    <property type="entry name" value="Rieske_2Fe-2S"/>
</dbReference>
<dbReference type="Proteomes" id="UP000002630">
    <property type="component" value="Linkage Group LG28"/>
</dbReference>
<dbReference type="GO" id="GO:0051537">
    <property type="term" value="F:2 iron, 2 sulfur cluster binding"/>
    <property type="evidence" value="ECO:0007669"/>
    <property type="project" value="UniProtKB-KW"/>
</dbReference>
<dbReference type="GO" id="GO:0046872">
    <property type="term" value="F:metal ion binding"/>
    <property type="evidence" value="ECO:0007669"/>
    <property type="project" value="UniProtKB-KW"/>
</dbReference>
<dbReference type="OrthoDB" id="423598at2759"/>
<keyword evidence="3" id="KW-0560">Oxidoreductase</keyword>
<evidence type="ECO:0000256" key="7">
    <source>
        <dbReference type="SAM" id="SignalP"/>
    </source>
</evidence>
<dbReference type="InterPro" id="IPR012748">
    <property type="entry name" value="Rieske-like_NirD"/>
</dbReference>
<evidence type="ECO:0000313" key="9">
    <source>
        <dbReference type="EMBL" id="CBN79363.1"/>
    </source>
</evidence>